<name>A0A0J7YMD3_BETVV</name>
<organism evidence="2 3">
    <name type="scientific">Beta vulgaris subsp. vulgaris</name>
    <name type="common">Beet</name>
    <dbReference type="NCBI Taxonomy" id="3555"/>
    <lineage>
        <taxon>Eukaryota</taxon>
        <taxon>Viridiplantae</taxon>
        <taxon>Streptophyta</taxon>
        <taxon>Embryophyta</taxon>
        <taxon>Tracheophyta</taxon>
        <taxon>Spermatophyta</taxon>
        <taxon>Magnoliopsida</taxon>
        <taxon>eudicotyledons</taxon>
        <taxon>Gunneridae</taxon>
        <taxon>Pentapetalae</taxon>
        <taxon>Caryophyllales</taxon>
        <taxon>Chenopodiaceae</taxon>
        <taxon>Betoideae</taxon>
        <taxon>Beta</taxon>
    </lineage>
</organism>
<reference evidence="2 3" key="1">
    <citation type="journal article" date="2014" name="Nature">
        <title>The genome of the recently domesticated crop plant sugar beet (Beta vulgaris).</title>
        <authorList>
            <person name="Dohm J.C."/>
            <person name="Minoche A.E."/>
            <person name="Holtgrawe D."/>
            <person name="Capella-Gutierrez S."/>
            <person name="Zakrzewski F."/>
            <person name="Tafer H."/>
            <person name="Rupp O."/>
            <person name="Sorensen T.R."/>
            <person name="Stracke R."/>
            <person name="Reinhardt R."/>
            <person name="Goesmann A."/>
            <person name="Kraft T."/>
            <person name="Schulz B."/>
            <person name="Stadler P.F."/>
            <person name="Schmidt T."/>
            <person name="Gabaldon T."/>
            <person name="Lehrach H."/>
            <person name="Weisshaar B."/>
            <person name="Himmelbauer H."/>
        </authorList>
    </citation>
    <scope>NUCLEOTIDE SEQUENCE [LARGE SCALE GENOMIC DNA]</scope>
    <source>
        <tissue evidence="2">Taproot</tissue>
    </source>
</reference>
<sequence>MPPILPSFWLLRKPGTCPSRLPLTGSIRPCYRIAFSDVRVRYVDPDCEGPVSALNGVLVGLCVERDPNDPYPQCIGLGLIRAIDPESHLFYVTTRVPQKHLSDVTCLMRGRLQVPAVLLFQ</sequence>
<gene>
    <name evidence="2" type="ORF">BVRB_042830</name>
</gene>
<dbReference type="Gramene" id="KMS64771">
    <property type="protein sequence ID" value="KMS64771"/>
    <property type="gene ID" value="BVRB_042830"/>
</dbReference>
<dbReference type="AlphaFoldDB" id="A0A0J7YMD3"/>
<feature type="non-terminal residue" evidence="2">
    <location>
        <position position="121"/>
    </location>
</feature>
<proteinExistence type="predicted"/>
<feature type="domain" description="NOL9 C-terminal" evidence="1">
    <location>
        <begin position="31"/>
        <end position="115"/>
    </location>
</feature>
<accession>A0A0J7YMD3</accession>
<dbReference type="InterPro" id="IPR057570">
    <property type="entry name" value="NOL9_C"/>
</dbReference>
<evidence type="ECO:0000259" key="1">
    <source>
        <dbReference type="Pfam" id="PF25467"/>
    </source>
</evidence>
<dbReference type="EMBL" id="KQ123012">
    <property type="protein sequence ID" value="KMS64771.1"/>
    <property type="molecule type" value="Genomic_DNA"/>
</dbReference>
<evidence type="ECO:0000313" key="2">
    <source>
        <dbReference type="EMBL" id="KMS64771.1"/>
    </source>
</evidence>
<protein>
    <recommendedName>
        <fullName evidence="1">NOL9 C-terminal domain-containing protein</fullName>
    </recommendedName>
</protein>
<dbReference type="Proteomes" id="UP000035740">
    <property type="component" value="Unassembled WGS sequence"/>
</dbReference>
<dbReference type="Pfam" id="PF25467">
    <property type="entry name" value="NOL9_C"/>
    <property type="match status" value="1"/>
</dbReference>
<dbReference type="OrthoDB" id="2405412at2759"/>
<evidence type="ECO:0000313" key="3">
    <source>
        <dbReference type="Proteomes" id="UP000035740"/>
    </source>
</evidence>
<keyword evidence="3" id="KW-1185">Reference proteome</keyword>